<dbReference type="KEGG" id="ppp:112278522"/>
<dbReference type="Pfam" id="PF00364">
    <property type="entry name" value="Biotin_lipoyl"/>
    <property type="match status" value="1"/>
</dbReference>
<keyword evidence="12" id="KW-1185">Reference proteome</keyword>
<dbReference type="InterPro" id="IPR000089">
    <property type="entry name" value="Biotin_lipoyl"/>
</dbReference>
<dbReference type="AlphaFoldDB" id="A0A2K1IAM1"/>
<dbReference type="EnsemblPlants" id="Pp3c27_4050V3.1">
    <property type="protein sequence ID" value="Pp3c27_4050V3.1"/>
    <property type="gene ID" value="Pp3c27_4050"/>
</dbReference>
<reference evidence="10 12" key="2">
    <citation type="journal article" date="2018" name="Plant J.">
        <title>The Physcomitrella patens chromosome-scale assembly reveals moss genome structure and evolution.</title>
        <authorList>
            <person name="Lang D."/>
            <person name="Ullrich K.K."/>
            <person name="Murat F."/>
            <person name="Fuchs J."/>
            <person name="Jenkins J."/>
            <person name="Haas F.B."/>
            <person name="Piednoel M."/>
            <person name="Gundlach H."/>
            <person name="Van Bel M."/>
            <person name="Meyberg R."/>
            <person name="Vives C."/>
            <person name="Morata J."/>
            <person name="Symeonidi A."/>
            <person name="Hiss M."/>
            <person name="Muchero W."/>
            <person name="Kamisugi Y."/>
            <person name="Saleh O."/>
            <person name="Blanc G."/>
            <person name="Decker E.L."/>
            <person name="van Gessel N."/>
            <person name="Grimwood J."/>
            <person name="Hayes R.D."/>
            <person name="Graham S.W."/>
            <person name="Gunter L.E."/>
            <person name="McDaniel S.F."/>
            <person name="Hoernstein S.N.W."/>
            <person name="Larsson A."/>
            <person name="Li F.W."/>
            <person name="Perroud P.F."/>
            <person name="Phillips J."/>
            <person name="Ranjan P."/>
            <person name="Rokshar D.S."/>
            <person name="Rothfels C.J."/>
            <person name="Schneider L."/>
            <person name="Shu S."/>
            <person name="Stevenson D.W."/>
            <person name="Thummler F."/>
            <person name="Tillich M."/>
            <person name="Villarreal Aguilar J.C."/>
            <person name="Widiez T."/>
            <person name="Wong G.K."/>
            <person name="Wymore A."/>
            <person name="Zhang Y."/>
            <person name="Zimmer A.D."/>
            <person name="Quatrano R.S."/>
            <person name="Mayer K.F.X."/>
            <person name="Goodstein D."/>
            <person name="Casacuberta J.M."/>
            <person name="Vandepoele K."/>
            <person name="Reski R."/>
            <person name="Cuming A.C."/>
            <person name="Tuskan G.A."/>
            <person name="Maumus F."/>
            <person name="Salse J."/>
            <person name="Schmutz J."/>
            <person name="Rensing S.A."/>
        </authorList>
    </citation>
    <scope>NUCLEOTIDE SEQUENCE [LARGE SCALE GENOMIC DNA]</scope>
    <source>
        <strain evidence="11 12">cv. Gransden 2004</strain>
    </source>
</reference>
<dbReference type="Proteomes" id="UP000006727">
    <property type="component" value="Chromosome 27"/>
</dbReference>
<accession>A0A2K1IAM1</accession>
<evidence type="ECO:0000259" key="9">
    <source>
        <dbReference type="PROSITE" id="PS50968"/>
    </source>
</evidence>
<dbReference type="GeneID" id="112278522"/>
<dbReference type="GO" id="GO:0003989">
    <property type="term" value="F:acetyl-CoA carboxylase activity"/>
    <property type="evidence" value="ECO:0000318"/>
    <property type="project" value="GO_Central"/>
</dbReference>
<evidence type="ECO:0000313" key="11">
    <source>
        <dbReference type="EnsemblPlants" id="Pp3c27_4050V3.1"/>
    </source>
</evidence>
<evidence type="ECO:0000256" key="1">
    <source>
        <dbReference type="ARBA" id="ARBA00005194"/>
    </source>
</evidence>
<dbReference type="OMA" id="CELIICK"/>
<reference evidence="10 12" key="1">
    <citation type="journal article" date="2008" name="Science">
        <title>The Physcomitrella genome reveals evolutionary insights into the conquest of land by plants.</title>
        <authorList>
            <person name="Rensing S."/>
            <person name="Lang D."/>
            <person name="Zimmer A."/>
            <person name="Terry A."/>
            <person name="Salamov A."/>
            <person name="Shapiro H."/>
            <person name="Nishiyama T."/>
            <person name="Perroud P.-F."/>
            <person name="Lindquist E."/>
            <person name="Kamisugi Y."/>
            <person name="Tanahashi T."/>
            <person name="Sakakibara K."/>
            <person name="Fujita T."/>
            <person name="Oishi K."/>
            <person name="Shin-I T."/>
            <person name="Kuroki Y."/>
            <person name="Toyoda A."/>
            <person name="Suzuki Y."/>
            <person name="Hashimoto A."/>
            <person name="Yamaguchi K."/>
            <person name="Sugano A."/>
            <person name="Kohara Y."/>
            <person name="Fujiyama A."/>
            <person name="Anterola A."/>
            <person name="Aoki S."/>
            <person name="Ashton N."/>
            <person name="Barbazuk W.B."/>
            <person name="Barker E."/>
            <person name="Bennetzen J."/>
            <person name="Bezanilla M."/>
            <person name="Blankenship R."/>
            <person name="Cho S.H."/>
            <person name="Dutcher S."/>
            <person name="Estelle M."/>
            <person name="Fawcett J.A."/>
            <person name="Gundlach H."/>
            <person name="Hanada K."/>
            <person name="Heyl A."/>
            <person name="Hicks K.A."/>
            <person name="Hugh J."/>
            <person name="Lohr M."/>
            <person name="Mayer K."/>
            <person name="Melkozernov A."/>
            <person name="Murata T."/>
            <person name="Nelson D."/>
            <person name="Pils B."/>
            <person name="Prigge M."/>
            <person name="Reiss B."/>
            <person name="Renner T."/>
            <person name="Rombauts S."/>
            <person name="Rushton P."/>
            <person name="Sanderfoot A."/>
            <person name="Schween G."/>
            <person name="Shiu S.-H."/>
            <person name="Stueber K."/>
            <person name="Theodoulou F.L."/>
            <person name="Tu H."/>
            <person name="Van de Peer Y."/>
            <person name="Verrier P.J."/>
            <person name="Waters E."/>
            <person name="Wood A."/>
            <person name="Yang L."/>
            <person name="Cove D."/>
            <person name="Cuming A."/>
            <person name="Hasebe M."/>
            <person name="Lucas S."/>
            <person name="Mishler D.B."/>
            <person name="Reski R."/>
            <person name="Grigoriev I."/>
            <person name="Quatrano R.S."/>
            <person name="Boore J.L."/>
        </authorList>
    </citation>
    <scope>NUCLEOTIDE SEQUENCE [LARGE SCALE GENOMIC DNA]</scope>
    <source>
        <strain evidence="11 12">cv. Gransden 2004</strain>
    </source>
</reference>
<dbReference type="EnsemblPlants" id="Pp3c27_4050V3.2">
    <property type="protein sequence ID" value="Pp3c27_4050V3.2"/>
    <property type="gene ID" value="Pp3c27_4050"/>
</dbReference>
<evidence type="ECO:0000256" key="2">
    <source>
        <dbReference type="ARBA" id="ARBA00022516"/>
    </source>
</evidence>
<dbReference type="PRINTS" id="PR01071">
    <property type="entry name" value="ACOABIOTINCC"/>
</dbReference>
<dbReference type="RefSeq" id="XP_024367899.1">
    <property type="nucleotide sequence ID" value="XM_024512131.2"/>
</dbReference>
<keyword evidence="7" id="KW-0934">Plastid</keyword>
<keyword evidence="3 7" id="KW-0276">Fatty acid metabolism</keyword>
<dbReference type="OrthoDB" id="196847at2759"/>
<evidence type="ECO:0000256" key="7">
    <source>
        <dbReference type="RuleBase" id="RU364072"/>
    </source>
</evidence>
<dbReference type="PROSITE" id="PS50968">
    <property type="entry name" value="BIOTINYL_LIPOYL"/>
    <property type="match status" value="1"/>
</dbReference>
<dbReference type="Gene3D" id="2.40.50.100">
    <property type="match status" value="1"/>
</dbReference>
<dbReference type="PaxDb" id="3218-PP1S54_77V6.1"/>
<comment type="pathway">
    <text evidence="1 7">Lipid metabolism; fatty acid biosynthesis.</text>
</comment>
<dbReference type="Gramene" id="Pp3c27_4050V3.2">
    <property type="protein sequence ID" value="Pp3c27_4050V3.2"/>
    <property type="gene ID" value="Pp3c27_4050"/>
</dbReference>
<name>A0A2K1IAM1_PHYPA</name>
<dbReference type="SUPFAM" id="SSF51230">
    <property type="entry name" value="Single hybrid motif"/>
    <property type="match status" value="1"/>
</dbReference>
<evidence type="ECO:0000256" key="4">
    <source>
        <dbReference type="ARBA" id="ARBA00023098"/>
    </source>
</evidence>
<dbReference type="FunCoup" id="A0A2K1IAM1">
    <property type="interactions" value="827"/>
</dbReference>
<evidence type="ECO:0000313" key="10">
    <source>
        <dbReference type="EMBL" id="PNR26320.1"/>
    </source>
</evidence>
<keyword evidence="7" id="KW-0150">Chloroplast</keyword>
<dbReference type="CDD" id="cd06850">
    <property type="entry name" value="biotinyl_domain"/>
    <property type="match status" value="1"/>
</dbReference>
<feature type="compositionally biased region" description="Low complexity" evidence="8">
    <location>
        <begin position="212"/>
        <end position="221"/>
    </location>
</feature>
<proteinExistence type="predicted"/>
<dbReference type="UniPathway" id="UPA00094"/>
<dbReference type="GO" id="GO:0009507">
    <property type="term" value="C:chloroplast"/>
    <property type="evidence" value="ECO:0007669"/>
    <property type="project" value="UniProtKB-SubCell"/>
</dbReference>
<gene>
    <name evidence="11" type="primary">LOC112278522</name>
    <name evidence="10" type="ORF">PHYPA_030894</name>
</gene>
<dbReference type="PANTHER" id="PTHR43416:SF38">
    <property type="entry name" value="BIOTIN CARBOXYL CARRIER PROTEIN OF ACETYL-COA CARBOXYLASE 1, CHLOROPLASTIC"/>
    <property type="match status" value="1"/>
</dbReference>
<dbReference type="InterPro" id="IPR001882">
    <property type="entry name" value="Biotin_BS"/>
</dbReference>
<dbReference type="GO" id="GO:0009317">
    <property type="term" value="C:acetyl-CoA carboxylase complex"/>
    <property type="evidence" value="ECO:0007669"/>
    <property type="project" value="InterPro"/>
</dbReference>
<dbReference type="EMBL" id="ABEU02000027">
    <property type="protein sequence ID" value="PNR26320.1"/>
    <property type="molecule type" value="Genomic_DNA"/>
</dbReference>
<keyword evidence="5 7" id="KW-0275">Fatty acid biosynthesis</keyword>
<feature type="compositionally biased region" description="Low complexity" evidence="8">
    <location>
        <begin position="186"/>
        <end position="204"/>
    </location>
</feature>
<feature type="region of interest" description="Disordered" evidence="8">
    <location>
        <begin position="159"/>
        <end position="222"/>
    </location>
</feature>
<comment type="subcellular location">
    <subcellularLocation>
        <location evidence="7">Plastid</location>
        <location evidence="7">Chloroplast</location>
    </subcellularLocation>
</comment>
<evidence type="ECO:0000256" key="3">
    <source>
        <dbReference type="ARBA" id="ARBA00022832"/>
    </source>
</evidence>
<dbReference type="InterPro" id="IPR011053">
    <property type="entry name" value="Single_hybrid_motif"/>
</dbReference>
<keyword evidence="2 7" id="KW-0444">Lipid biosynthesis</keyword>
<protein>
    <recommendedName>
        <fullName evidence="7">Biotin carboxyl carrier protein of acetyl-CoA carboxylase</fullName>
    </recommendedName>
</protein>
<dbReference type="GO" id="GO:0006633">
    <property type="term" value="P:fatty acid biosynthetic process"/>
    <property type="evidence" value="ECO:0000318"/>
    <property type="project" value="GO_Central"/>
</dbReference>
<feature type="domain" description="Lipoyl-binding" evidence="9">
    <location>
        <begin position="212"/>
        <end position="299"/>
    </location>
</feature>
<dbReference type="InterPro" id="IPR050537">
    <property type="entry name" value="2-oxoacid_dehydrogenase"/>
</dbReference>
<evidence type="ECO:0000256" key="6">
    <source>
        <dbReference type="ARBA" id="ARBA00023267"/>
    </source>
</evidence>
<dbReference type="PANTHER" id="PTHR43416">
    <property type="entry name" value="DIHYDROLIPOYLLYSINE-RESIDUE SUCCINYLTRANSFERASE COMPONENT OF 2-OXOGLUTARATE DEHYDROGENASE COMPLEX, MITOCHONDRIAL-RELATED"/>
    <property type="match status" value="1"/>
</dbReference>
<evidence type="ECO:0000313" key="12">
    <source>
        <dbReference type="Proteomes" id="UP000006727"/>
    </source>
</evidence>
<feature type="region of interest" description="Disordered" evidence="8">
    <location>
        <begin position="93"/>
        <end position="114"/>
    </location>
</feature>
<organism evidence="10">
    <name type="scientific">Physcomitrium patens</name>
    <name type="common">Spreading-leaved earth moss</name>
    <name type="synonym">Physcomitrella patens</name>
    <dbReference type="NCBI Taxonomy" id="3218"/>
    <lineage>
        <taxon>Eukaryota</taxon>
        <taxon>Viridiplantae</taxon>
        <taxon>Streptophyta</taxon>
        <taxon>Embryophyta</taxon>
        <taxon>Bryophyta</taxon>
        <taxon>Bryophytina</taxon>
        <taxon>Bryopsida</taxon>
        <taxon>Funariidae</taxon>
        <taxon>Funariales</taxon>
        <taxon>Funariaceae</taxon>
        <taxon>Physcomitrium</taxon>
    </lineage>
</organism>
<dbReference type="NCBIfam" id="TIGR00531">
    <property type="entry name" value="BCCP"/>
    <property type="match status" value="1"/>
</dbReference>
<dbReference type="FunFam" id="2.40.50.100:FF:000003">
    <property type="entry name" value="Acetyl-CoA carboxylase biotin carboxyl carrier protein"/>
    <property type="match status" value="1"/>
</dbReference>
<keyword evidence="6 7" id="KW-0092">Biotin</keyword>
<dbReference type="Gramene" id="Pp3c27_4050V3.1">
    <property type="protein sequence ID" value="Pp3c27_4050V3.1"/>
    <property type="gene ID" value="Pp3c27_4050"/>
</dbReference>
<reference evidence="11" key="3">
    <citation type="submission" date="2020-12" db="UniProtKB">
        <authorList>
            <consortium name="EnsemblPlants"/>
        </authorList>
    </citation>
    <scope>IDENTIFICATION</scope>
</reference>
<evidence type="ECO:0000256" key="5">
    <source>
        <dbReference type="ARBA" id="ARBA00023160"/>
    </source>
</evidence>
<comment type="function">
    <text evidence="7">This protein is a component of the acetyl coenzyme A carboxylase complex; first, biotin carboxylase catalyzes the carboxylation of the carrier protein and then the transcarboxylase transfers the carboxyl group to form malonyl-CoA.</text>
</comment>
<dbReference type="InterPro" id="IPR001249">
    <property type="entry name" value="AcCoA_biotinCC"/>
</dbReference>
<dbReference type="STRING" id="3218.A0A2K1IAM1"/>
<sequence length="300" mass="31148">MASAAAGRVGAGASVMSTNIGCEIAASRNGVPRVQLVVATKGGRDVGCWGQPRLIATSSFIGAGVGRFALRASNGSGPRTVVSVVNEVAVDGSSNNTSTSFEVPRTQEKPTTESSASIASAAAVFMADVANLIKLVDTRDIVELELKQKNYELIIRKKEAMPPPPAPQQSAPGPHVMAHTTFPMYQPQQQQSPSSIQEAPAAAPSAPPAPAPVNDAIPAAAEHPPMLSPMAGTFYKCPGPGEPPYVKVGDKVTKGQVVCIVEAMKLMNEIEADQSGTIVEILAEDGKPVSMESPLFVIKP</sequence>
<dbReference type="PROSITE" id="PS00188">
    <property type="entry name" value="BIOTIN"/>
    <property type="match status" value="1"/>
</dbReference>
<keyword evidence="4 7" id="KW-0443">Lipid metabolism</keyword>
<evidence type="ECO:0000256" key="8">
    <source>
        <dbReference type="SAM" id="MobiDB-lite"/>
    </source>
</evidence>